<protein>
    <submittedName>
        <fullName evidence="1">Uncharacterized protein</fullName>
    </submittedName>
</protein>
<reference evidence="1 2" key="1">
    <citation type="journal article" date="2019" name="Sci. Rep.">
        <title>Orb-weaving spider Araneus ventricosus genome elucidates the spidroin gene catalogue.</title>
        <authorList>
            <person name="Kono N."/>
            <person name="Nakamura H."/>
            <person name="Ohtoshi R."/>
            <person name="Moran D.A.P."/>
            <person name="Shinohara A."/>
            <person name="Yoshida Y."/>
            <person name="Fujiwara M."/>
            <person name="Mori M."/>
            <person name="Tomita M."/>
            <person name="Arakawa K."/>
        </authorList>
    </citation>
    <scope>NUCLEOTIDE SEQUENCE [LARGE SCALE GENOMIC DNA]</scope>
</reference>
<sequence>MTRRHLTRVRHLSLCSSPSFRTTSTGGHLSPTVLTCTKPAYMVVFRWNGVSNLEPSGPEVETLPSRRTFHSMKTNDELYSPFYQKGLL</sequence>
<keyword evidence="2" id="KW-1185">Reference proteome</keyword>
<gene>
    <name evidence="1" type="ORF">AVEN_29743_1</name>
</gene>
<dbReference type="AlphaFoldDB" id="A0A4Y2SDU0"/>
<comment type="caution">
    <text evidence="1">The sequence shown here is derived from an EMBL/GenBank/DDBJ whole genome shotgun (WGS) entry which is preliminary data.</text>
</comment>
<dbReference type="Proteomes" id="UP000499080">
    <property type="component" value="Unassembled WGS sequence"/>
</dbReference>
<proteinExistence type="predicted"/>
<dbReference type="EMBL" id="BGPR01020753">
    <property type="protein sequence ID" value="GBN85405.1"/>
    <property type="molecule type" value="Genomic_DNA"/>
</dbReference>
<evidence type="ECO:0000313" key="1">
    <source>
        <dbReference type="EMBL" id="GBN85405.1"/>
    </source>
</evidence>
<evidence type="ECO:0000313" key="2">
    <source>
        <dbReference type="Proteomes" id="UP000499080"/>
    </source>
</evidence>
<organism evidence="1 2">
    <name type="scientific">Araneus ventricosus</name>
    <name type="common">Orbweaver spider</name>
    <name type="synonym">Epeira ventricosa</name>
    <dbReference type="NCBI Taxonomy" id="182803"/>
    <lineage>
        <taxon>Eukaryota</taxon>
        <taxon>Metazoa</taxon>
        <taxon>Ecdysozoa</taxon>
        <taxon>Arthropoda</taxon>
        <taxon>Chelicerata</taxon>
        <taxon>Arachnida</taxon>
        <taxon>Araneae</taxon>
        <taxon>Araneomorphae</taxon>
        <taxon>Entelegynae</taxon>
        <taxon>Araneoidea</taxon>
        <taxon>Araneidae</taxon>
        <taxon>Araneus</taxon>
    </lineage>
</organism>
<name>A0A4Y2SDU0_ARAVE</name>
<accession>A0A4Y2SDU0</accession>